<evidence type="ECO:0000313" key="2">
    <source>
        <dbReference type="EMBL" id="KAK5997316.1"/>
    </source>
</evidence>
<reference evidence="2 3" key="1">
    <citation type="submission" date="2024-01" db="EMBL/GenBank/DDBJ databases">
        <title>Complete genome of Cladobotryum mycophilum ATHUM6906.</title>
        <authorList>
            <person name="Christinaki A.C."/>
            <person name="Myridakis A.I."/>
            <person name="Kouvelis V.N."/>
        </authorList>
    </citation>
    <scope>NUCLEOTIDE SEQUENCE [LARGE SCALE GENOMIC DNA]</scope>
    <source>
        <strain evidence="2 3">ATHUM6906</strain>
    </source>
</reference>
<name>A0ABR0SYR1_9HYPO</name>
<evidence type="ECO:0008006" key="4">
    <source>
        <dbReference type="Google" id="ProtNLM"/>
    </source>
</evidence>
<feature type="region of interest" description="Disordered" evidence="1">
    <location>
        <begin position="828"/>
        <end position="922"/>
    </location>
</feature>
<feature type="compositionally biased region" description="Basic residues" evidence="1">
    <location>
        <begin position="892"/>
        <end position="903"/>
    </location>
</feature>
<dbReference type="Proteomes" id="UP001338125">
    <property type="component" value="Unassembled WGS sequence"/>
</dbReference>
<gene>
    <name evidence="2" type="ORF">PT974_02671</name>
</gene>
<dbReference type="EMBL" id="JAVFKD010000002">
    <property type="protein sequence ID" value="KAK5997316.1"/>
    <property type="molecule type" value="Genomic_DNA"/>
</dbReference>
<protein>
    <recommendedName>
        <fullName evidence="4">Gastric mucin-like protein</fullName>
    </recommendedName>
</protein>
<accession>A0ABR0SYR1</accession>
<sequence>MIDTKMENNGSVVAFEGHPDLISTQLRLLPTSPQILILPAVQCYITNDEDQAFEVRRYIRKVHDALTARNETARKFLQDSTSSGKRLALCIKAIMKHETGGDRAEAEVFFNQLVKDGLTGLENDGKCEEILGSSGYDDNEDLDDELQDPITRAMRAADALDRETANLQPIDMLDLTLTTRPRSLSLPLYGYSDGFGDAAPFFLFGAHYEDESDPEAEAGPEPTSAEAPTFSLIDYNQPTKRARGDSVDWAPTSPNCIGESYTPFTLRRRRDTEILSPTSDVFTIRTSEHVVYGEAAILDMRVSISIPKGPLARIKSLDRICPINPKFRDLYVPTAEVAIETSVPRRPHSFMVITDEKNPAARRLSHIDRPRTILVRPKRPTIKVDPVPFGKKGSQNPVRISYVDRGTDAAEATPVEPQFQAVLPCLEDLVVYFKDETPDSLLYSVVRSFKAGNYPVVPQSEASFVIETSFSSPSTPLDQQTPAIVSSSVSKASTMLNTAADDEYDPFAYGQSTWLDSKKEQPIPTVNIIRPPTPAQTPPPYCTKDDKFHEFDIVCGQTAVTMQNSLRSILNIYFPPEGEGYRQFQFSLLPEFDGLWKPVFRESDSKSSQRENNRRVDQILAIGSQQGVKKEYSSGIIKQLEKHGTKSSDEQGRSGRVDFRYLLANAMQSFTAQPLANQTSNNPFTNSYLLATLIIPHLETYLALHSEIRYLLLEYPPEHLPTVLALQKLVGVDLIKVAQIVDSANKDRLPFTQIGGPSVGNKSENKTPTLSPRSSSSDITVSNANFLLTSTATEAEIAKFISTVWNIQAEASDSDVSDRFPHGKVLRKKKTRPTPLNSAFIPFPRSSMSSQGGLSPTSCATSDPVSPTLASSRRSSWIEKPKSPKHDGGVSKHTRLFSRRKLPRGGEISPVNNYDPSEDSDLELEERRLMPMFMQKPSERKGNTRKALKFLGLA</sequence>
<evidence type="ECO:0000256" key="1">
    <source>
        <dbReference type="SAM" id="MobiDB-lite"/>
    </source>
</evidence>
<feature type="compositionally biased region" description="Polar residues" evidence="1">
    <location>
        <begin position="846"/>
        <end position="875"/>
    </location>
</feature>
<feature type="compositionally biased region" description="Basic and acidic residues" evidence="1">
    <location>
        <begin position="876"/>
        <end position="890"/>
    </location>
</feature>
<keyword evidence="3" id="KW-1185">Reference proteome</keyword>
<comment type="caution">
    <text evidence="2">The sequence shown here is derived from an EMBL/GenBank/DDBJ whole genome shotgun (WGS) entry which is preliminary data.</text>
</comment>
<proteinExistence type="predicted"/>
<feature type="compositionally biased region" description="Polar residues" evidence="1">
    <location>
        <begin position="760"/>
        <end position="778"/>
    </location>
</feature>
<evidence type="ECO:0000313" key="3">
    <source>
        <dbReference type="Proteomes" id="UP001338125"/>
    </source>
</evidence>
<feature type="region of interest" description="Disordered" evidence="1">
    <location>
        <begin position="752"/>
        <end position="778"/>
    </location>
</feature>
<organism evidence="2 3">
    <name type="scientific">Cladobotryum mycophilum</name>
    <dbReference type="NCBI Taxonomy" id="491253"/>
    <lineage>
        <taxon>Eukaryota</taxon>
        <taxon>Fungi</taxon>
        <taxon>Dikarya</taxon>
        <taxon>Ascomycota</taxon>
        <taxon>Pezizomycotina</taxon>
        <taxon>Sordariomycetes</taxon>
        <taxon>Hypocreomycetidae</taxon>
        <taxon>Hypocreales</taxon>
        <taxon>Hypocreaceae</taxon>
        <taxon>Cladobotryum</taxon>
    </lineage>
</organism>